<keyword evidence="2" id="KW-0472">Membrane</keyword>
<dbReference type="InterPro" id="IPR002656">
    <property type="entry name" value="Acyl_transf_3_dom"/>
</dbReference>
<keyword evidence="2" id="KW-1133">Transmembrane helix</keyword>
<evidence type="ECO:0000259" key="3">
    <source>
        <dbReference type="Pfam" id="PF01757"/>
    </source>
</evidence>
<gene>
    <name evidence="4" type="ORF">GCM10012284_02050</name>
</gene>
<keyword evidence="5" id="KW-1185">Reference proteome</keyword>
<proteinExistence type="predicted"/>
<dbReference type="Proteomes" id="UP000656042">
    <property type="component" value="Unassembled WGS sequence"/>
</dbReference>
<dbReference type="AlphaFoldDB" id="A0A8J3FMA9"/>
<feature type="transmembrane region" description="Helical" evidence="2">
    <location>
        <begin position="342"/>
        <end position="363"/>
    </location>
</feature>
<feature type="transmembrane region" description="Helical" evidence="2">
    <location>
        <begin position="196"/>
        <end position="217"/>
    </location>
</feature>
<feature type="transmembrane region" description="Helical" evidence="2">
    <location>
        <begin position="12"/>
        <end position="35"/>
    </location>
</feature>
<feature type="domain" description="Acyltransferase 3" evidence="3">
    <location>
        <begin position="9"/>
        <end position="323"/>
    </location>
</feature>
<dbReference type="GO" id="GO:0016747">
    <property type="term" value="F:acyltransferase activity, transferring groups other than amino-acyl groups"/>
    <property type="evidence" value="ECO:0007669"/>
    <property type="project" value="InterPro"/>
</dbReference>
<feature type="transmembrane region" description="Helical" evidence="2">
    <location>
        <begin position="145"/>
        <end position="165"/>
    </location>
</feature>
<dbReference type="EMBL" id="BMMX01000001">
    <property type="protein sequence ID" value="GGK71897.1"/>
    <property type="molecule type" value="Genomic_DNA"/>
</dbReference>
<evidence type="ECO:0000256" key="1">
    <source>
        <dbReference type="SAM" id="MobiDB-lite"/>
    </source>
</evidence>
<accession>A0A8J3FMA9</accession>
<feature type="transmembrane region" description="Helical" evidence="2">
    <location>
        <begin position="263"/>
        <end position="282"/>
    </location>
</feature>
<evidence type="ECO:0000256" key="2">
    <source>
        <dbReference type="SAM" id="Phobius"/>
    </source>
</evidence>
<reference evidence="4" key="1">
    <citation type="journal article" date="2014" name="Int. J. Syst. Evol. Microbiol.">
        <title>Complete genome sequence of Corynebacterium casei LMG S-19264T (=DSM 44701T), isolated from a smear-ripened cheese.</title>
        <authorList>
            <consortium name="US DOE Joint Genome Institute (JGI-PGF)"/>
            <person name="Walter F."/>
            <person name="Albersmeier A."/>
            <person name="Kalinowski J."/>
            <person name="Ruckert C."/>
        </authorList>
    </citation>
    <scope>NUCLEOTIDE SEQUENCE</scope>
    <source>
        <strain evidence="4">CGMCC 4.7299</strain>
    </source>
</reference>
<feature type="compositionally biased region" description="Pro residues" evidence="1">
    <location>
        <begin position="79"/>
        <end position="92"/>
    </location>
</feature>
<name>A0A8J3FMA9_9ACTN</name>
<feature type="transmembrane region" description="Helical" evidence="2">
    <location>
        <begin position="55"/>
        <end position="74"/>
    </location>
</feature>
<comment type="caution">
    <text evidence="4">The sequence shown here is derived from an EMBL/GenBank/DDBJ whole genome shotgun (WGS) entry which is preliminary data.</text>
</comment>
<feature type="transmembrane region" description="Helical" evidence="2">
    <location>
        <begin position="118"/>
        <end position="139"/>
    </location>
</feature>
<feature type="transmembrane region" description="Helical" evidence="2">
    <location>
        <begin position="316"/>
        <end position="336"/>
    </location>
</feature>
<protein>
    <submittedName>
        <fullName evidence="4">Membrane protein</fullName>
    </submittedName>
</protein>
<keyword evidence="2" id="KW-0812">Transmembrane</keyword>
<evidence type="ECO:0000313" key="5">
    <source>
        <dbReference type="Proteomes" id="UP000656042"/>
    </source>
</evidence>
<organism evidence="4 5">
    <name type="scientific">Mangrovihabitans endophyticus</name>
    <dbReference type="NCBI Taxonomy" id="1751298"/>
    <lineage>
        <taxon>Bacteria</taxon>
        <taxon>Bacillati</taxon>
        <taxon>Actinomycetota</taxon>
        <taxon>Actinomycetes</taxon>
        <taxon>Micromonosporales</taxon>
        <taxon>Micromonosporaceae</taxon>
        <taxon>Mangrovihabitans</taxon>
    </lineage>
</organism>
<reference evidence="4" key="2">
    <citation type="submission" date="2020-09" db="EMBL/GenBank/DDBJ databases">
        <authorList>
            <person name="Sun Q."/>
            <person name="Zhou Y."/>
        </authorList>
    </citation>
    <scope>NUCLEOTIDE SEQUENCE</scope>
    <source>
        <strain evidence="4">CGMCC 4.7299</strain>
    </source>
</reference>
<feature type="region of interest" description="Disordered" evidence="1">
    <location>
        <begin position="76"/>
        <end position="110"/>
    </location>
</feature>
<feature type="transmembrane region" description="Helical" evidence="2">
    <location>
        <begin position="226"/>
        <end position="243"/>
    </location>
</feature>
<evidence type="ECO:0000313" key="4">
    <source>
        <dbReference type="EMBL" id="GGK71897.1"/>
    </source>
</evidence>
<feature type="transmembrane region" description="Helical" evidence="2">
    <location>
        <begin position="172"/>
        <end position="190"/>
    </location>
</feature>
<dbReference type="Pfam" id="PF01757">
    <property type="entry name" value="Acyl_transf_3"/>
    <property type="match status" value="1"/>
</dbReference>
<sequence length="387" mass="39621">MTDVAARDRSVDAVRALAIAGVVTGHWLVTALVTGPDGTWRSASPLSRMPELAPLTWVCQTLGLFFFAAGFAAARRPGAQPPHRPAAQPPHRPAAQPRRRPGAGPAWSPRTTRLLRPAAVVLGCWCAALAVGAVAGVPAGTLRTLATLVVSPLWFLLPYAILGALTGPAARLVDRFGPAAVAPSVAVVAATDAGVLPGWLAVAAAWSVPWMLGIALARGRLHRRHAVAALTGGATTMAVLMVAGGYPVSAVGVPGAGRSNLDPPSLCTVALATVQIGLFALARPRLLARPWTPAVQRAVAALNRHAPAIYLTHQSALLVVVAVAVAATGGAAPGLLDAPDGAGWVAARIAWMPVLATTLALLARPLTRLDDTRRGAGTGVCHTTVKE</sequence>